<dbReference type="RefSeq" id="XP_005712201.1">
    <property type="nucleotide sequence ID" value="XM_005712144.1"/>
</dbReference>
<organism evidence="4 5">
    <name type="scientific">Chondrus crispus</name>
    <name type="common">Carrageen Irish moss</name>
    <name type="synonym">Polymorpha crispa</name>
    <dbReference type="NCBI Taxonomy" id="2769"/>
    <lineage>
        <taxon>Eukaryota</taxon>
        <taxon>Rhodophyta</taxon>
        <taxon>Florideophyceae</taxon>
        <taxon>Rhodymeniophycidae</taxon>
        <taxon>Gigartinales</taxon>
        <taxon>Gigartinaceae</taxon>
        <taxon>Chondrus</taxon>
    </lineage>
</organism>
<dbReference type="Pfam" id="PF07889">
    <property type="entry name" value="DUF1664"/>
    <property type="match status" value="1"/>
</dbReference>
<dbReference type="KEGG" id="ccp:CHC_T00001499001"/>
<keyword evidence="5" id="KW-1185">Reference proteome</keyword>
<name>R7Q5A4_CHOCR</name>
<dbReference type="PANTHER" id="PTHR46667:SF6">
    <property type="entry name" value="OS01G0185100 PROTEIN"/>
    <property type="match status" value="1"/>
</dbReference>
<proteinExistence type="predicted"/>
<dbReference type="PhylomeDB" id="R7Q5A4"/>
<dbReference type="Gramene" id="CDF32536">
    <property type="protein sequence ID" value="CDF32536"/>
    <property type="gene ID" value="CHC_T00001499001"/>
</dbReference>
<feature type="compositionally biased region" description="Acidic residues" evidence="1">
    <location>
        <begin position="283"/>
        <end position="294"/>
    </location>
</feature>
<evidence type="ECO:0000259" key="3">
    <source>
        <dbReference type="Pfam" id="PF07889"/>
    </source>
</evidence>
<dbReference type="Proteomes" id="UP000012073">
    <property type="component" value="Unassembled WGS sequence"/>
</dbReference>
<keyword evidence="2" id="KW-0812">Transmembrane</keyword>
<feature type="transmembrane region" description="Helical" evidence="2">
    <location>
        <begin position="94"/>
        <end position="115"/>
    </location>
</feature>
<keyword evidence="2" id="KW-0472">Membrane</keyword>
<gene>
    <name evidence="4" type="ORF">CHC_T00001499001</name>
</gene>
<feature type="region of interest" description="Disordered" evidence="1">
    <location>
        <begin position="281"/>
        <end position="330"/>
    </location>
</feature>
<evidence type="ECO:0000256" key="2">
    <source>
        <dbReference type="SAM" id="Phobius"/>
    </source>
</evidence>
<dbReference type="AlphaFoldDB" id="R7Q5A4"/>
<dbReference type="OMA" id="VVESNIC"/>
<evidence type="ECO:0000256" key="1">
    <source>
        <dbReference type="SAM" id="MobiDB-lite"/>
    </source>
</evidence>
<sequence length="330" mass="35868">MLFGASYGGTYLYNNMDHARSVAARLLLQHQTEENKNTSAGSESAASNSTSNIDALSAQMDVLAREMSRTRDHPVVLVGPSGPLKGSLATISDILNLLGWAVVAVSVGGVAYYVAVKRNVSLRDLAWVSQRTFAGTVGAMQKGISTVSGAVRAVRRELDEKLRMMEGHVDEMHDSLSGKIEDEIGGVKVDVNGVHKEVVCVKDRMDDFRIRFEQLDGKMDMATSGIMALVKVVSTLAPERLQPGTPFFELKRFMNSNPHEKIAGSSVVRRLSNRGLGLLSGGEVEEASESDEPFEAMKNASSKSSKGSKSKRKSSFDSKFNDEKPLPWQI</sequence>
<dbReference type="EMBL" id="HG001512">
    <property type="protein sequence ID" value="CDF32536.1"/>
    <property type="molecule type" value="Genomic_DNA"/>
</dbReference>
<dbReference type="InterPro" id="IPR012458">
    <property type="entry name" value="DUF1664"/>
</dbReference>
<reference evidence="5" key="1">
    <citation type="journal article" date="2013" name="Proc. Natl. Acad. Sci. U.S.A.">
        <title>Genome structure and metabolic features in the red seaweed Chondrus crispus shed light on evolution of the Archaeplastida.</title>
        <authorList>
            <person name="Collen J."/>
            <person name="Porcel B."/>
            <person name="Carre W."/>
            <person name="Ball S.G."/>
            <person name="Chaparro C."/>
            <person name="Tonon T."/>
            <person name="Barbeyron T."/>
            <person name="Michel G."/>
            <person name="Noel B."/>
            <person name="Valentin K."/>
            <person name="Elias M."/>
            <person name="Artiguenave F."/>
            <person name="Arun A."/>
            <person name="Aury J.M."/>
            <person name="Barbosa-Neto J.F."/>
            <person name="Bothwell J.H."/>
            <person name="Bouget F.Y."/>
            <person name="Brillet L."/>
            <person name="Cabello-Hurtado F."/>
            <person name="Capella-Gutierrez S."/>
            <person name="Charrier B."/>
            <person name="Cladiere L."/>
            <person name="Cock J.M."/>
            <person name="Coelho S.M."/>
            <person name="Colleoni C."/>
            <person name="Czjzek M."/>
            <person name="Da Silva C."/>
            <person name="Delage L."/>
            <person name="Denoeud F."/>
            <person name="Deschamps P."/>
            <person name="Dittami S.M."/>
            <person name="Gabaldon T."/>
            <person name="Gachon C.M."/>
            <person name="Groisillier A."/>
            <person name="Herve C."/>
            <person name="Jabbari K."/>
            <person name="Katinka M."/>
            <person name="Kloareg B."/>
            <person name="Kowalczyk N."/>
            <person name="Labadie K."/>
            <person name="Leblanc C."/>
            <person name="Lopez P.J."/>
            <person name="McLachlan D.H."/>
            <person name="Meslet-Cladiere L."/>
            <person name="Moustafa A."/>
            <person name="Nehr Z."/>
            <person name="Nyvall Collen P."/>
            <person name="Panaud O."/>
            <person name="Partensky F."/>
            <person name="Poulain J."/>
            <person name="Rensing S.A."/>
            <person name="Rousvoal S."/>
            <person name="Samson G."/>
            <person name="Symeonidi A."/>
            <person name="Weissenbach J."/>
            <person name="Zambounis A."/>
            <person name="Wincker P."/>
            <person name="Boyen C."/>
        </authorList>
    </citation>
    <scope>NUCLEOTIDE SEQUENCE [LARGE SCALE GENOMIC DNA]</scope>
    <source>
        <strain evidence="5">cv. Stackhouse</strain>
    </source>
</reference>
<dbReference type="OrthoDB" id="544175at2759"/>
<feature type="compositionally biased region" description="Basic and acidic residues" evidence="1">
    <location>
        <begin position="314"/>
        <end position="330"/>
    </location>
</feature>
<dbReference type="GeneID" id="17319911"/>
<evidence type="ECO:0000313" key="4">
    <source>
        <dbReference type="EMBL" id="CDF32536.1"/>
    </source>
</evidence>
<keyword evidence="2" id="KW-1133">Transmembrane helix</keyword>
<dbReference type="PANTHER" id="PTHR46667">
    <property type="entry name" value="OS05G0182700 PROTEIN"/>
    <property type="match status" value="1"/>
</dbReference>
<feature type="domain" description="DUF1664" evidence="3">
    <location>
        <begin position="102"/>
        <end position="217"/>
    </location>
</feature>
<evidence type="ECO:0000313" key="5">
    <source>
        <dbReference type="Proteomes" id="UP000012073"/>
    </source>
</evidence>
<protein>
    <recommendedName>
        <fullName evidence="3">DUF1664 domain-containing protein</fullName>
    </recommendedName>
</protein>
<accession>R7Q5A4</accession>